<evidence type="ECO:0000259" key="1">
    <source>
        <dbReference type="Pfam" id="PF13472"/>
    </source>
</evidence>
<dbReference type="Gene3D" id="3.40.50.1110">
    <property type="entry name" value="SGNH hydrolase"/>
    <property type="match status" value="1"/>
</dbReference>
<dbReference type="GO" id="GO:0004622">
    <property type="term" value="F:phosphatidylcholine lysophospholipase activity"/>
    <property type="evidence" value="ECO:0007669"/>
    <property type="project" value="TreeGrafter"/>
</dbReference>
<dbReference type="AlphaFoldDB" id="A0A7T5EMT1"/>
<dbReference type="Proteomes" id="UP000677234">
    <property type="component" value="Chromosome"/>
</dbReference>
<dbReference type="InterPro" id="IPR036514">
    <property type="entry name" value="SGNH_hydro_sf"/>
</dbReference>
<dbReference type="PANTHER" id="PTHR30383">
    <property type="entry name" value="THIOESTERASE 1/PROTEASE 1/LYSOPHOSPHOLIPASE L1"/>
    <property type="match status" value="1"/>
</dbReference>
<evidence type="ECO:0000313" key="4">
    <source>
        <dbReference type="Proteomes" id="UP000595847"/>
    </source>
</evidence>
<dbReference type="Proteomes" id="UP000595847">
    <property type="component" value="Chromosome"/>
</dbReference>
<dbReference type="InterPro" id="IPR013830">
    <property type="entry name" value="SGNH_hydro"/>
</dbReference>
<dbReference type="EMBL" id="CP073708">
    <property type="protein sequence ID" value="QUO42495.1"/>
    <property type="molecule type" value="Genomic_DNA"/>
</dbReference>
<sequence>MDTKRPAVIRPGMFGIDAPADRRRHEFDFHNEALLHHRRAIDFLFFGDSITHWWDVATYFGKDGHAVVNRGIGGDTTPHALRRFAADVLQLRPAYVILLLGINNTWALDEWLPEDRKSAEEIEHEVVSDLQQMTALSRQHGIVPILCSLLPTRMDRYARNGERNELVVRINAALSAYARSADVIYVDYHSHMTDSDGLTLRAELADDGLHPHVIGYDLMARVLCETLARHGISIG</sequence>
<dbReference type="RefSeq" id="WP_198828994.1">
    <property type="nucleotide sequence ID" value="NZ_CP066308.1"/>
</dbReference>
<organism evidence="2 4">
    <name type="scientific">Brevibacillus composti</name>
    <dbReference type="NCBI Taxonomy" id="2796470"/>
    <lineage>
        <taxon>Bacteria</taxon>
        <taxon>Bacillati</taxon>
        <taxon>Bacillota</taxon>
        <taxon>Bacilli</taxon>
        <taxon>Bacillales</taxon>
        <taxon>Paenibacillaceae</taxon>
        <taxon>Brevibacillus</taxon>
    </lineage>
</organism>
<name>A0A7T5EMT1_9BACL</name>
<dbReference type="SUPFAM" id="SSF52266">
    <property type="entry name" value="SGNH hydrolase"/>
    <property type="match status" value="1"/>
</dbReference>
<accession>A0A7T5EMT1</accession>
<keyword evidence="5" id="KW-1185">Reference proteome</keyword>
<proteinExistence type="predicted"/>
<gene>
    <name evidence="2" type="ORF">JD108_06055</name>
    <name evidence="3" type="ORF">KDJ56_05735</name>
</gene>
<evidence type="ECO:0000313" key="3">
    <source>
        <dbReference type="EMBL" id="QUO42495.1"/>
    </source>
</evidence>
<reference evidence="3" key="2">
    <citation type="submission" date="2021-04" db="EMBL/GenBank/DDBJ databases">
        <title>Brevibacillus composti FJAT-54423, complete genome.</title>
        <authorList>
            <person name="Tang R."/>
        </authorList>
    </citation>
    <scope>NUCLEOTIDE SEQUENCE</scope>
    <source>
        <strain evidence="3">FJAT-54424</strain>
    </source>
</reference>
<evidence type="ECO:0000313" key="2">
    <source>
        <dbReference type="EMBL" id="QQE75469.1"/>
    </source>
</evidence>
<feature type="domain" description="SGNH hydrolase-type esterase" evidence="1">
    <location>
        <begin position="45"/>
        <end position="218"/>
    </location>
</feature>
<dbReference type="KEGG" id="bcop:JD108_06055"/>
<reference evidence="2 4" key="1">
    <citation type="submission" date="2020-12" db="EMBL/GenBank/DDBJ databases">
        <title>strain FJAT-54423T represents a novel species of the genus Brevibacillus.</title>
        <authorList>
            <person name="Tang R."/>
        </authorList>
    </citation>
    <scope>NUCLEOTIDE SEQUENCE [LARGE SCALE GENOMIC DNA]</scope>
    <source>
        <strain evidence="2 4">FJAT-54423</strain>
    </source>
</reference>
<dbReference type="InterPro" id="IPR051532">
    <property type="entry name" value="Ester_Hydrolysis_Enzymes"/>
</dbReference>
<protein>
    <submittedName>
        <fullName evidence="2">G-D-S-L family lipolytic protein</fullName>
    </submittedName>
</protein>
<dbReference type="PANTHER" id="PTHR30383:SF5">
    <property type="entry name" value="SGNH HYDROLASE-TYPE ESTERASE DOMAIN-CONTAINING PROTEIN"/>
    <property type="match status" value="1"/>
</dbReference>
<dbReference type="Pfam" id="PF13472">
    <property type="entry name" value="Lipase_GDSL_2"/>
    <property type="match status" value="1"/>
</dbReference>
<evidence type="ECO:0000313" key="5">
    <source>
        <dbReference type="Proteomes" id="UP000677234"/>
    </source>
</evidence>
<dbReference type="EMBL" id="CP066308">
    <property type="protein sequence ID" value="QQE75469.1"/>
    <property type="molecule type" value="Genomic_DNA"/>
</dbReference>